<keyword evidence="2" id="KW-1185">Reference proteome</keyword>
<evidence type="ECO:0000313" key="2">
    <source>
        <dbReference type="Proteomes" id="UP001056120"/>
    </source>
</evidence>
<proteinExistence type="predicted"/>
<reference evidence="1 2" key="2">
    <citation type="journal article" date="2022" name="Mol. Ecol. Resour.">
        <title>The genomes of chicory, endive, great burdock and yacon provide insights into Asteraceae paleo-polyploidization history and plant inulin production.</title>
        <authorList>
            <person name="Fan W."/>
            <person name="Wang S."/>
            <person name="Wang H."/>
            <person name="Wang A."/>
            <person name="Jiang F."/>
            <person name="Liu H."/>
            <person name="Zhao H."/>
            <person name="Xu D."/>
            <person name="Zhang Y."/>
        </authorList>
    </citation>
    <scope>NUCLEOTIDE SEQUENCE [LARGE SCALE GENOMIC DNA]</scope>
    <source>
        <strain evidence="2">cv. Yunnan</strain>
        <tissue evidence="1">Leaves</tissue>
    </source>
</reference>
<dbReference type="EMBL" id="CM042032">
    <property type="protein sequence ID" value="KAI3776135.1"/>
    <property type="molecule type" value="Genomic_DNA"/>
</dbReference>
<name>A0ACB9FZA1_9ASTR</name>
<evidence type="ECO:0000313" key="1">
    <source>
        <dbReference type="EMBL" id="KAI3776135.1"/>
    </source>
</evidence>
<accession>A0ACB9FZA1</accession>
<sequence>MKEPTSDTEGRYGDGAARTKVRSPKPKALFYHVCSNRIELLFQNGKHKVALVRSAIKQVAKRLAPSAKAKEVRQVQVKLTIAFWQAISTKKHSLIGLVLHLSTDRASLADWAFSAEFQDSGTKKFLFITGRIRLSILVLEKWVVNSMGNLEKRSRQSGMYRPGPTHEAGGNRYPRESAWVSIQSKSSLLSLPLSDNEFTTSSPWVTHSYE</sequence>
<organism evidence="1 2">
    <name type="scientific">Smallanthus sonchifolius</name>
    <dbReference type="NCBI Taxonomy" id="185202"/>
    <lineage>
        <taxon>Eukaryota</taxon>
        <taxon>Viridiplantae</taxon>
        <taxon>Streptophyta</taxon>
        <taxon>Embryophyta</taxon>
        <taxon>Tracheophyta</taxon>
        <taxon>Spermatophyta</taxon>
        <taxon>Magnoliopsida</taxon>
        <taxon>eudicotyledons</taxon>
        <taxon>Gunneridae</taxon>
        <taxon>Pentapetalae</taxon>
        <taxon>asterids</taxon>
        <taxon>campanulids</taxon>
        <taxon>Asterales</taxon>
        <taxon>Asteraceae</taxon>
        <taxon>Asteroideae</taxon>
        <taxon>Heliantheae alliance</taxon>
        <taxon>Millerieae</taxon>
        <taxon>Smallanthus</taxon>
    </lineage>
</organism>
<protein>
    <submittedName>
        <fullName evidence="1">Uncharacterized protein</fullName>
    </submittedName>
</protein>
<comment type="caution">
    <text evidence="1">The sequence shown here is derived from an EMBL/GenBank/DDBJ whole genome shotgun (WGS) entry which is preliminary data.</text>
</comment>
<dbReference type="Proteomes" id="UP001056120">
    <property type="component" value="Linkage Group LG15"/>
</dbReference>
<gene>
    <name evidence="1" type="ORF">L1987_45899</name>
</gene>
<reference evidence="2" key="1">
    <citation type="journal article" date="2022" name="Mol. Ecol. Resour.">
        <title>The genomes of chicory, endive, great burdock and yacon provide insights into Asteraceae palaeo-polyploidization history and plant inulin production.</title>
        <authorList>
            <person name="Fan W."/>
            <person name="Wang S."/>
            <person name="Wang H."/>
            <person name="Wang A."/>
            <person name="Jiang F."/>
            <person name="Liu H."/>
            <person name="Zhao H."/>
            <person name="Xu D."/>
            <person name="Zhang Y."/>
        </authorList>
    </citation>
    <scope>NUCLEOTIDE SEQUENCE [LARGE SCALE GENOMIC DNA]</scope>
    <source>
        <strain evidence="2">cv. Yunnan</strain>
    </source>
</reference>